<keyword evidence="2" id="KW-1003">Cell membrane</keyword>
<feature type="transmembrane region" description="Helical" evidence="6">
    <location>
        <begin position="6"/>
        <end position="29"/>
    </location>
</feature>
<keyword evidence="8" id="KW-1185">Reference proteome</keyword>
<comment type="caution">
    <text evidence="7">The sequence shown here is derived from an EMBL/GenBank/DDBJ whole genome shotgun (WGS) entry which is preliminary data.</text>
</comment>
<evidence type="ECO:0000313" key="7">
    <source>
        <dbReference type="EMBL" id="MBM7658481.1"/>
    </source>
</evidence>
<evidence type="ECO:0000256" key="4">
    <source>
        <dbReference type="ARBA" id="ARBA00022989"/>
    </source>
</evidence>
<dbReference type="RefSeq" id="WP_205007044.1">
    <property type="nucleotide sequence ID" value="NZ_JAFBEV010000018.1"/>
</dbReference>
<dbReference type="EMBL" id="JAFBEV010000018">
    <property type="protein sequence ID" value="MBM7658481.1"/>
    <property type="molecule type" value="Genomic_DNA"/>
</dbReference>
<protein>
    <submittedName>
        <fullName evidence="7">Threonine/homoserine/homoserine lactone efflux protein</fullName>
    </submittedName>
</protein>
<evidence type="ECO:0000313" key="8">
    <source>
        <dbReference type="Proteomes" id="UP000823201"/>
    </source>
</evidence>
<evidence type="ECO:0000256" key="5">
    <source>
        <dbReference type="ARBA" id="ARBA00023136"/>
    </source>
</evidence>
<organism evidence="7 8">
    <name type="scientific">Sporolactobacillus spathodeae</name>
    <dbReference type="NCBI Taxonomy" id="1465502"/>
    <lineage>
        <taxon>Bacteria</taxon>
        <taxon>Bacillati</taxon>
        <taxon>Bacillota</taxon>
        <taxon>Bacilli</taxon>
        <taxon>Bacillales</taxon>
        <taxon>Sporolactobacillaceae</taxon>
        <taxon>Sporolactobacillus</taxon>
    </lineage>
</organism>
<proteinExistence type="predicted"/>
<name>A0ABS2QA43_9BACL</name>
<keyword evidence="3 6" id="KW-0812">Transmembrane</keyword>
<dbReference type="PANTHER" id="PTHR30086">
    <property type="entry name" value="ARGININE EXPORTER PROTEIN ARGO"/>
    <property type="match status" value="1"/>
</dbReference>
<dbReference type="PANTHER" id="PTHR30086:SF20">
    <property type="entry name" value="ARGININE EXPORTER PROTEIN ARGO-RELATED"/>
    <property type="match status" value="1"/>
</dbReference>
<reference evidence="7 8" key="1">
    <citation type="submission" date="2021-01" db="EMBL/GenBank/DDBJ databases">
        <title>Genomic Encyclopedia of Type Strains, Phase IV (KMG-IV): sequencing the most valuable type-strain genomes for metagenomic binning, comparative biology and taxonomic classification.</title>
        <authorList>
            <person name="Goeker M."/>
        </authorList>
    </citation>
    <scope>NUCLEOTIDE SEQUENCE [LARGE SCALE GENOMIC DNA]</scope>
    <source>
        <strain evidence="7 8">DSM 100968</strain>
    </source>
</reference>
<feature type="transmembrane region" description="Helical" evidence="6">
    <location>
        <begin position="69"/>
        <end position="87"/>
    </location>
</feature>
<evidence type="ECO:0000256" key="6">
    <source>
        <dbReference type="SAM" id="Phobius"/>
    </source>
</evidence>
<evidence type="ECO:0000256" key="2">
    <source>
        <dbReference type="ARBA" id="ARBA00022475"/>
    </source>
</evidence>
<comment type="subcellular location">
    <subcellularLocation>
        <location evidence="1">Cell membrane</location>
        <topology evidence="1">Multi-pass membrane protein</topology>
    </subcellularLocation>
</comment>
<feature type="transmembrane region" description="Helical" evidence="6">
    <location>
        <begin position="41"/>
        <end position="63"/>
    </location>
</feature>
<dbReference type="InterPro" id="IPR001123">
    <property type="entry name" value="LeuE-type"/>
</dbReference>
<keyword evidence="5 6" id="KW-0472">Membrane</keyword>
<dbReference type="Proteomes" id="UP000823201">
    <property type="component" value="Unassembled WGS sequence"/>
</dbReference>
<keyword evidence="4 6" id="KW-1133">Transmembrane helix</keyword>
<evidence type="ECO:0000256" key="3">
    <source>
        <dbReference type="ARBA" id="ARBA00022692"/>
    </source>
</evidence>
<feature type="transmembrane region" description="Helical" evidence="6">
    <location>
        <begin position="177"/>
        <end position="195"/>
    </location>
</feature>
<dbReference type="Pfam" id="PF01810">
    <property type="entry name" value="LysE"/>
    <property type="match status" value="1"/>
</dbReference>
<evidence type="ECO:0000256" key="1">
    <source>
        <dbReference type="ARBA" id="ARBA00004651"/>
    </source>
</evidence>
<feature type="transmembrane region" description="Helical" evidence="6">
    <location>
        <begin position="142"/>
        <end position="165"/>
    </location>
</feature>
<gene>
    <name evidence="7" type="ORF">JOC27_001934</name>
</gene>
<feature type="transmembrane region" description="Helical" evidence="6">
    <location>
        <begin position="108"/>
        <end position="130"/>
    </location>
</feature>
<sequence>MSFISGFGLGMLLQFSIGPVFFGVINVALTRGFREGMKMTLGVTLGDGIYIALSMTTLTALFHFPALRLIISLTGAVVLLIWGIRMIRNARQRSESGEAVLGNSFFSGLKITLLNPMSIIFWSGIFASAMALKKWTDASGPILYASGCLFSTVFFLGLVCLFGSFVKRWLKVANTPVIDYILGALFVFFGLRLIISQITTFL</sequence>
<accession>A0ABS2QA43</accession>